<keyword evidence="6 9" id="KW-0238">DNA-binding</keyword>
<dbReference type="AlphaFoldDB" id="T1FZ18"/>
<dbReference type="Gene3D" id="1.10.10.60">
    <property type="entry name" value="Homeodomain-like"/>
    <property type="match status" value="1"/>
</dbReference>
<dbReference type="PANTHER" id="PTHR24208">
    <property type="entry name" value="LIM/HOMEOBOX PROTEIN LHX"/>
    <property type="match status" value="1"/>
</dbReference>
<dbReference type="GO" id="GO:0030182">
    <property type="term" value="P:neuron differentiation"/>
    <property type="evidence" value="ECO:0000318"/>
    <property type="project" value="GO_Central"/>
</dbReference>
<dbReference type="GO" id="GO:0046872">
    <property type="term" value="F:metal ion binding"/>
    <property type="evidence" value="ECO:0007669"/>
    <property type="project" value="UniProtKB-KW"/>
</dbReference>
<name>T1FZ18_HELRO</name>
<dbReference type="CDD" id="cd00086">
    <property type="entry name" value="homeodomain"/>
    <property type="match status" value="1"/>
</dbReference>
<evidence type="ECO:0008006" key="18">
    <source>
        <dbReference type="Google" id="ProtNLM"/>
    </source>
</evidence>
<dbReference type="EMBL" id="KB097143">
    <property type="protein sequence ID" value="ESN99167.1"/>
    <property type="molecule type" value="Genomic_DNA"/>
</dbReference>
<evidence type="ECO:0000256" key="11">
    <source>
        <dbReference type="RuleBase" id="RU000682"/>
    </source>
</evidence>
<dbReference type="InterPro" id="IPR017970">
    <property type="entry name" value="Homeobox_CS"/>
</dbReference>
<feature type="domain" description="LIM zinc-binding" evidence="13">
    <location>
        <begin position="1"/>
        <end position="56"/>
    </location>
</feature>
<keyword evidence="7 9" id="KW-0371">Homeobox</keyword>
<keyword evidence="17" id="KW-1185">Reference proteome</keyword>
<feature type="domain" description="Homeobox" evidence="14">
    <location>
        <begin position="111"/>
        <end position="171"/>
    </location>
</feature>
<reference evidence="17" key="1">
    <citation type="submission" date="2012-12" db="EMBL/GenBank/DDBJ databases">
        <authorList>
            <person name="Hellsten U."/>
            <person name="Grimwood J."/>
            <person name="Chapman J.A."/>
            <person name="Shapiro H."/>
            <person name="Aerts A."/>
            <person name="Otillar R.P."/>
            <person name="Terry A.Y."/>
            <person name="Boore J.L."/>
            <person name="Simakov O."/>
            <person name="Marletaz F."/>
            <person name="Cho S.-J."/>
            <person name="Edsinger-Gonzales E."/>
            <person name="Havlak P."/>
            <person name="Kuo D.-H."/>
            <person name="Larsson T."/>
            <person name="Lv J."/>
            <person name="Arendt D."/>
            <person name="Savage R."/>
            <person name="Osoegawa K."/>
            <person name="de Jong P."/>
            <person name="Lindberg D.R."/>
            <person name="Seaver E.C."/>
            <person name="Weisblat D.A."/>
            <person name="Putnam N.H."/>
            <person name="Grigoriev I.V."/>
            <person name="Rokhsar D.S."/>
        </authorList>
    </citation>
    <scope>NUCLEOTIDE SEQUENCE</scope>
</reference>
<evidence type="ECO:0000256" key="9">
    <source>
        <dbReference type="PROSITE-ProRule" id="PRU00108"/>
    </source>
</evidence>
<organism evidence="16 17">
    <name type="scientific">Helobdella robusta</name>
    <name type="common">Californian leech</name>
    <dbReference type="NCBI Taxonomy" id="6412"/>
    <lineage>
        <taxon>Eukaryota</taxon>
        <taxon>Metazoa</taxon>
        <taxon>Spiralia</taxon>
        <taxon>Lophotrochozoa</taxon>
        <taxon>Annelida</taxon>
        <taxon>Clitellata</taxon>
        <taxon>Hirudinea</taxon>
        <taxon>Rhynchobdellida</taxon>
        <taxon>Glossiphoniidae</taxon>
        <taxon>Helobdella</taxon>
    </lineage>
</organism>
<dbReference type="GO" id="GO:0006357">
    <property type="term" value="P:regulation of transcription by RNA polymerase II"/>
    <property type="evidence" value="ECO:0000318"/>
    <property type="project" value="GO_Central"/>
</dbReference>
<dbReference type="OrthoDB" id="10068367at2759"/>
<keyword evidence="4 10" id="KW-0862">Zinc</keyword>
<evidence type="ECO:0000256" key="3">
    <source>
        <dbReference type="ARBA" id="ARBA00022737"/>
    </source>
</evidence>
<dbReference type="PROSITE" id="PS50023">
    <property type="entry name" value="LIM_DOMAIN_2"/>
    <property type="match status" value="1"/>
</dbReference>
<dbReference type="eggNOG" id="KOG0490">
    <property type="taxonomic scope" value="Eukaryota"/>
</dbReference>
<dbReference type="GeneID" id="20214066"/>
<dbReference type="FunFam" id="1.10.10.60:FF:000075">
    <property type="entry name" value="LIM/homeobox protein Lhx1"/>
    <property type="match status" value="1"/>
</dbReference>
<evidence type="ECO:0000256" key="2">
    <source>
        <dbReference type="ARBA" id="ARBA00022723"/>
    </source>
</evidence>
<sequence>IFPQELCTEARLNRVYHVTCFLCHVCKKELTTGDELLVLNDNRLLCKDDFMLQSNNGNNSNVNNSSGSNKCSDPYSPTTTDNEILGSRRLNGMNSINNVLSVNCPSTAAGAKRRGPRTTIKAKQLETLKAAFAATPKPTRHIREQLARDTGLNMRVIQVWFQNRRSKERRMKQLSVLGSVRRHQFFRSPRRLRTMMMTSSSTTSPHPLHSIHHSLNHENSPDHVMRSGGRSCVSAEGGIGKLFFESLLLQIFFKI</sequence>
<dbReference type="Gene3D" id="2.10.110.10">
    <property type="entry name" value="Cysteine Rich Protein"/>
    <property type="match status" value="1"/>
</dbReference>
<feature type="compositionally biased region" description="Low complexity" evidence="12">
    <location>
        <begin position="57"/>
        <end position="69"/>
    </location>
</feature>
<dbReference type="RefSeq" id="XP_009022580.1">
    <property type="nucleotide sequence ID" value="XM_009024332.1"/>
</dbReference>
<dbReference type="GO" id="GO:0000981">
    <property type="term" value="F:DNA-binding transcription factor activity, RNA polymerase II-specific"/>
    <property type="evidence" value="ECO:0000318"/>
    <property type="project" value="GO_Central"/>
</dbReference>
<protein>
    <recommendedName>
        <fullName evidence="18">Homeobox domain-containing protein</fullName>
    </recommendedName>
</protein>
<dbReference type="PANTHER" id="PTHR24208:SF105">
    <property type="entry name" value="DLIM1"/>
    <property type="match status" value="1"/>
</dbReference>
<feature type="region of interest" description="Disordered" evidence="12">
    <location>
        <begin position="57"/>
        <end position="78"/>
    </location>
</feature>
<dbReference type="GO" id="GO:0000977">
    <property type="term" value="F:RNA polymerase II transcription regulatory region sequence-specific DNA binding"/>
    <property type="evidence" value="ECO:0000318"/>
    <property type="project" value="GO_Central"/>
</dbReference>
<evidence type="ECO:0000256" key="5">
    <source>
        <dbReference type="ARBA" id="ARBA00023038"/>
    </source>
</evidence>
<evidence type="ECO:0000256" key="6">
    <source>
        <dbReference type="ARBA" id="ARBA00023125"/>
    </source>
</evidence>
<dbReference type="STRING" id="6412.T1FZ18"/>
<keyword evidence="3" id="KW-0677">Repeat</keyword>
<keyword evidence="5 10" id="KW-0440">LIM domain</keyword>
<dbReference type="GO" id="GO:0005634">
    <property type="term" value="C:nucleus"/>
    <property type="evidence" value="ECO:0000318"/>
    <property type="project" value="GO_Central"/>
</dbReference>
<dbReference type="EMBL" id="AMQM01001135">
    <property type="status" value="NOT_ANNOTATED_CDS"/>
    <property type="molecule type" value="Genomic_DNA"/>
</dbReference>
<dbReference type="PROSITE" id="PS00027">
    <property type="entry name" value="HOMEOBOX_1"/>
    <property type="match status" value="1"/>
</dbReference>
<evidence type="ECO:0000256" key="7">
    <source>
        <dbReference type="ARBA" id="ARBA00023155"/>
    </source>
</evidence>
<evidence type="ECO:0000313" key="16">
    <source>
        <dbReference type="EnsemblMetazoa" id="HelroP67495"/>
    </source>
</evidence>
<evidence type="ECO:0000256" key="12">
    <source>
        <dbReference type="SAM" id="MobiDB-lite"/>
    </source>
</evidence>
<dbReference type="HOGENOM" id="CLU_027802_2_3_1"/>
<dbReference type="CTD" id="20214066"/>
<evidence type="ECO:0000313" key="17">
    <source>
        <dbReference type="Proteomes" id="UP000015101"/>
    </source>
</evidence>
<dbReference type="KEGG" id="hro:HELRODRAFT_67495"/>
<feature type="DNA-binding region" description="Homeobox" evidence="9">
    <location>
        <begin position="113"/>
        <end position="172"/>
    </location>
</feature>
<dbReference type="Pfam" id="PF00046">
    <property type="entry name" value="Homeodomain"/>
    <property type="match status" value="1"/>
</dbReference>
<evidence type="ECO:0000256" key="10">
    <source>
        <dbReference type="PROSITE-ProRule" id="PRU00125"/>
    </source>
</evidence>
<dbReference type="EnsemblMetazoa" id="HelroT67495">
    <property type="protein sequence ID" value="HelroP67495"/>
    <property type="gene ID" value="HelroG67495"/>
</dbReference>
<dbReference type="PROSITE" id="PS50071">
    <property type="entry name" value="HOMEOBOX_2"/>
    <property type="match status" value="1"/>
</dbReference>
<dbReference type="InterPro" id="IPR050453">
    <property type="entry name" value="LIM_Homeobox_TF"/>
</dbReference>
<dbReference type="SMART" id="SM00132">
    <property type="entry name" value="LIM"/>
    <property type="match status" value="1"/>
</dbReference>
<accession>T1FZ18</accession>
<dbReference type="InterPro" id="IPR009057">
    <property type="entry name" value="Homeodomain-like_sf"/>
</dbReference>
<dbReference type="Proteomes" id="UP000015101">
    <property type="component" value="Unassembled WGS sequence"/>
</dbReference>
<keyword evidence="8 9" id="KW-0539">Nucleus</keyword>
<dbReference type="InParanoid" id="T1FZ18"/>
<evidence type="ECO:0000259" key="13">
    <source>
        <dbReference type="PROSITE" id="PS50023"/>
    </source>
</evidence>
<evidence type="ECO:0000256" key="1">
    <source>
        <dbReference type="ARBA" id="ARBA00004123"/>
    </source>
</evidence>
<evidence type="ECO:0000256" key="8">
    <source>
        <dbReference type="ARBA" id="ARBA00023242"/>
    </source>
</evidence>
<dbReference type="EMBL" id="AMQM01001136">
    <property type="status" value="NOT_ANNOTATED_CDS"/>
    <property type="molecule type" value="Genomic_DNA"/>
</dbReference>
<reference evidence="16" key="3">
    <citation type="submission" date="2015-06" db="UniProtKB">
        <authorList>
            <consortium name="EnsemblMetazoa"/>
        </authorList>
    </citation>
    <scope>IDENTIFICATION</scope>
</reference>
<proteinExistence type="predicted"/>
<evidence type="ECO:0000259" key="14">
    <source>
        <dbReference type="PROSITE" id="PS50071"/>
    </source>
</evidence>
<dbReference type="InterPro" id="IPR001781">
    <property type="entry name" value="Znf_LIM"/>
</dbReference>
<comment type="subcellular location">
    <subcellularLocation>
        <location evidence="1 9 11">Nucleus</location>
    </subcellularLocation>
</comment>
<dbReference type="Pfam" id="PF00412">
    <property type="entry name" value="LIM"/>
    <property type="match status" value="1"/>
</dbReference>
<gene>
    <name evidence="16" type="primary">20214066</name>
    <name evidence="15" type="ORF">HELRODRAFT_67495</name>
</gene>
<dbReference type="SMART" id="SM00389">
    <property type="entry name" value="HOX"/>
    <property type="match status" value="1"/>
</dbReference>
<evidence type="ECO:0000313" key="15">
    <source>
        <dbReference type="EMBL" id="ESN99167.1"/>
    </source>
</evidence>
<dbReference type="SUPFAM" id="SSF46689">
    <property type="entry name" value="Homeodomain-like"/>
    <property type="match status" value="1"/>
</dbReference>
<evidence type="ECO:0000256" key="4">
    <source>
        <dbReference type="ARBA" id="ARBA00022833"/>
    </source>
</evidence>
<dbReference type="OMA" id="SKERRMX"/>
<reference evidence="15 17" key="2">
    <citation type="journal article" date="2013" name="Nature">
        <title>Insights into bilaterian evolution from three spiralian genomes.</title>
        <authorList>
            <person name="Simakov O."/>
            <person name="Marletaz F."/>
            <person name="Cho S.J."/>
            <person name="Edsinger-Gonzales E."/>
            <person name="Havlak P."/>
            <person name="Hellsten U."/>
            <person name="Kuo D.H."/>
            <person name="Larsson T."/>
            <person name="Lv J."/>
            <person name="Arendt D."/>
            <person name="Savage R."/>
            <person name="Osoegawa K."/>
            <person name="de Jong P."/>
            <person name="Grimwood J."/>
            <person name="Chapman J.A."/>
            <person name="Shapiro H."/>
            <person name="Aerts A."/>
            <person name="Otillar R.P."/>
            <person name="Terry A.Y."/>
            <person name="Boore J.L."/>
            <person name="Grigoriev I.V."/>
            <person name="Lindberg D.R."/>
            <person name="Seaver E.C."/>
            <person name="Weisblat D.A."/>
            <person name="Putnam N.H."/>
            <person name="Rokhsar D.S."/>
        </authorList>
    </citation>
    <scope>NUCLEOTIDE SEQUENCE</scope>
</reference>
<dbReference type="InterPro" id="IPR001356">
    <property type="entry name" value="HD"/>
</dbReference>
<keyword evidence="2 10" id="KW-0479">Metal-binding</keyword>